<sequence>MEAARITQAQLEEVFSTSAGAVYQSDAERCLYIDFAGKHTKLNFLCLVRLKTAVEKVDIEKMLLDAAAPDLEIISICACEHCFVLDATGILALRELLQGAFVMFKLNHLIKDCLYRLPGSFCI</sequence>
<accession>A0A4R3KPC4</accession>
<dbReference type="EMBL" id="SMAD01000008">
    <property type="protein sequence ID" value="TCS86259.1"/>
    <property type="molecule type" value="Genomic_DNA"/>
</dbReference>
<dbReference type="RefSeq" id="WP_132129663.1">
    <property type="nucleotide sequence ID" value="NZ_CP042432.1"/>
</dbReference>
<protein>
    <submittedName>
        <fullName evidence="1">Uncharacterized protein</fullName>
    </submittedName>
</protein>
<dbReference type="Proteomes" id="UP000295807">
    <property type="component" value="Unassembled WGS sequence"/>
</dbReference>
<evidence type="ECO:0000313" key="1">
    <source>
        <dbReference type="EMBL" id="TCS86259.1"/>
    </source>
</evidence>
<organism evidence="1 2">
    <name type="scientific">Anseongella ginsenosidimutans</name>
    <dbReference type="NCBI Taxonomy" id="496056"/>
    <lineage>
        <taxon>Bacteria</taxon>
        <taxon>Pseudomonadati</taxon>
        <taxon>Bacteroidota</taxon>
        <taxon>Sphingobacteriia</taxon>
        <taxon>Sphingobacteriales</taxon>
        <taxon>Sphingobacteriaceae</taxon>
        <taxon>Anseongella</taxon>
    </lineage>
</organism>
<gene>
    <name evidence="1" type="ORF">EDD80_10850</name>
</gene>
<name>A0A4R3KPC4_9SPHI</name>
<dbReference type="AlphaFoldDB" id="A0A4R3KPC4"/>
<comment type="caution">
    <text evidence="1">The sequence shown here is derived from an EMBL/GenBank/DDBJ whole genome shotgun (WGS) entry which is preliminary data.</text>
</comment>
<dbReference type="OrthoDB" id="1442094at2"/>
<keyword evidence="2" id="KW-1185">Reference proteome</keyword>
<proteinExistence type="predicted"/>
<reference evidence="1 2" key="1">
    <citation type="submission" date="2019-03" db="EMBL/GenBank/DDBJ databases">
        <title>Genomic Encyclopedia of Type Strains, Phase IV (KMG-IV): sequencing the most valuable type-strain genomes for metagenomic binning, comparative biology and taxonomic classification.</title>
        <authorList>
            <person name="Goeker M."/>
        </authorList>
    </citation>
    <scope>NUCLEOTIDE SEQUENCE [LARGE SCALE GENOMIC DNA]</scope>
    <source>
        <strain evidence="1 2">DSM 21100</strain>
    </source>
</reference>
<evidence type="ECO:0000313" key="2">
    <source>
        <dbReference type="Proteomes" id="UP000295807"/>
    </source>
</evidence>